<dbReference type="Proteomes" id="UP000285579">
    <property type="component" value="Unassembled WGS sequence"/>
</dbReference>
<dbReference type="InterPro" id="IPR025285">
    <property type="entry name" value="DUF4145"/>
</dbReference>
<dbReference type="Pfam" id="PF13643">
    <property type="entry name" value="DUF4145"/>
    <property type="match status" value="1"/>
</dbReference>
<name>A0AAQ0LXZ3_STAXY</name>
<dbReference type="EMBL" id="QXUI01000004">
    <property type="protein sequence ID" value="RIM92437.1"/>
    <property type="molecule type" value="Genomic_DNA"/>
</dbReference>
<evidence type="ECO:0000259" key="1">
    <source>
        <dbReference type="PROSITE" id="PS51192"/>
    </source>
</evidence>
<dbReference type="PANTHER" id="PTHR47396">
    <property type="entry name" value="TYPE I RESTRICTION ENZYME ECOKI R PROTEIN"/>
    <property type="match status" value="1"/>
</dbReference>
<accession>A0AAQ0LXZ3</accession>
<dbReference type="InterPro" id="IPR014001">
    <property type="entry name" value="Helicase_ATP-bd"/>
</dbReference>
<dbReference type="GO" id="GO:0005524">
    <property type="term" value="F:ATP binding"/>
    <property type="evidence" value="ECO:0007669"/>
    <property type="project" value="InterPro"/>
</dbReference>
<dbReference type="CDD" id="cd18799">
    <property type="entry name" value="SF2_C_EcoAI-like"/>
    <property type="match status" value="1"/>
</dbReference>
<dbReference type="Pfam" id="PF04851">
    <property type="entry name" value="ResIII"/>
    <property type="match status" value="1"/>
</dbReference>
<dbReference type="InterPro" id="IPR006935">
    <property type="entry name" value="Helicase/UvrB_N"/>
</dbReference>
<dbReference type="GO" id="GO:0006304">
    <property type="term" value="P:DNA modification"/>
    <property type="evidence" value="ECO:0007669"/>
    <property type="project" value="InterPro"/>
</dbReference>
<dbReference type="SMART" id="SM00487">
    <property type="entry name" value="DEXDc"/>
    <property type="match status" value="1"/>
</dbReference>
<dbReference type="PROSITE" id="PS51192">
    <property type="entry name" value="HELICASE_ATP_BIND_1"/>
    <property type="match status" value="1"/>
</dbReference>
<dbReference type="Pfam" id="PF08463">
    <property type="entry name" value="EcoEI_R_C"/>
    <property type="match status" value="1"/>
</dbReference>
<dbReference type="InterPro" id="IPR013670">
    <property type="entry name" value="EcoEI_R_C_dom"/>
</dbReference>
<dbReference type="RefSeq" id="WP_119554966.1">
    <property type="nucleotide sequence ID" value="NZ_QXTZ01000001.1"/>
</dbReference>
<organism evidence="2 3">
    <name type="scientific">Staphylococcus xylosus</name>
    <dbReference type="NCBI Taxonomy" id="1288"/>
    <lineage>
        <taxon>Bacteria</taxon>
        <taxon>Bacillati</taxon>
        <taxon>Bacillota</taxon>
        <taxon>Bacilli</taxon>
        <taxon>Bacillales</taxon>
        <taxon>Staphylococcaceae</taxon>
        <taxon>Staphylococcus</taxon>
    </lineage>
</organism>
<dbReference type="Pfam" id="PF00271">
    <property type="entry name" value="Helicase_C"/>
    <property type="match status" value="1"/>
</dbReference>
<sequence length="1117" mass="129913">MRNFDFIVKKKKYKDFAPNCLEAEQSLMISPSSCAMLTRRALELAVKWVYRFDDDVKVPYRDNLSSLIHNRSFIDIIDDDLLPMIKFIIKLGNSAAHTSVQITRDEAILSLNNLFQFISWIDYCYSDTYTAGKFSENILPKDGLKTSIGPETTINFEETMGKRDKPLNEQRETDHQVRIAVSNQRHEHSESYKFEVDTPTEMDTRKIYINLDLKLAGWVFNRNMQAEYPVDGMPNKSGKGYVDYVLRGDNGKIIGLVEAKRTTKTPEAGRQQAILYANAIEREQGLRPLIFYTNGFRTFILHDDYPSREVSGYYTKDEIQLLIQRRTTKKPLENYEINNDITNRYYQKEAIINICEALMNKQRKNLLVMATGSGKTRTAISIVDVLKKHNWVKNVLFLADRTALVRQAMRSFNSLMPDLSMCNLLDKSADPESCRMVFSTYPTMMNAIDNIKSKDGERLFTVGHFDLIIIDESHRSIYQKYQSIFDYFDSMLIGLTATPKDEVDRNTYSLFELENGVPTYAYELKQAVDDGYLVEYNTLESKTKFLEEGIIYDELNEVEKQEYEDMFDEEELRDIDKSEINEFLFNANTIDKVIESLLENGLKVEGGDKLGKTIIFAKSHKHAMAIKERFDLRYPNLGSHFAEVIDNTINYHQDLIDEFSVVDKYPQVAISVDMLDTGIDVPEVVNLVFFKKILSKTKFWQMIGRGTRLCENLYGQGIDKEGFLIFDWLNNFEFFRVNPNGVESTTGLNLTQRIYNMRLDIVRELQDLKYQKEHLQAYRNSLINELSGQVKSLNQESFRVKQNIQYVDKYRNKDNWNALAVLETNEIKDHVTPLIEVKEEEELAKRFDLLILTIELAFLTSDNASAPIKKVMSTAKELSKLGTIPQVNKHSKLIIDVQEKEFWDNPSIKSLEDVRDALRDLIKFIGKEKRKIYYTNFEDEVIEQISGEAIFDVNDLQNYKEKVNHYIKEHKDHVAVYKLYHNKPLTNNDIELLEEVLWRELGSKEQYEKNYPEKPITVLVREIVGLDRQAVNSVFSEFLTEGRLNSHQIDFVKKIIDYISQNGLLDKKELQRDPFRQHGSITKLFEDNRDDAQKIIDIIDYINKNAKVNEPNVKNIT</sequence>
<evidence type="ECO:0000313" key="2">
    <source>
        <dbReference type="EMBL" id="RIM92437.1"/>
    </source>
</evidence>
<feature type="domain" description="Helicase ATP-binding" evidence="1">
    <location>
        <begin position="356"/>
        <end position="517"/>
    </location>
</feature>
<dbReference type="InterPro" id="IPR001650">
    <property type="entry name" value="Helicase_C-like"/>
</dbReference>
<protein>
    <submittedName>
        <fullName evidence="2">DUF4145 domain-containing protein</fullName>
    </submittedName>
</protein>
<dbReference type="GO" id="GO:0016787">
    <property type="term" value="F:hydrolase activity"/>
    <property type="evidence" value="ECO:0007669"/>
    <property type="project" value="InterPro"/>
</dbReference>
<comment type="caution">
    <text evidence="2">The sequence shown here is derived from an EMBL/GenBank/DDBJ whole genome shotgun (WGS) entry which is preliminary data.</text>
</comment>
<dbReference type="AlphaFoldDB" id="A0AAQ0LXZ3"/>
<reference evidence="2 3" key="1">
    <citation type="journal article" date="2016" name="Front. Microbiol.">
        <title>Comprehensive Phylogenetic Analysis of Bovine Non-aureus Staphylococci Species Based on Whole-Genome Sequencing.</title>
        <authorList>
            <person name="Naushad S."/>
            <person name="Barkema H.W."/>
            <person name="Luby C."/>
            <person name="Condas L.A."/>
            <person name="Nobrega D.B."/>
            <person name="Carson D.A."/>
            <person name="De Buck J."/>
        </authorList>
    </citation>
    <scope>NUCLEOTIDE SEQUENCE [LARGE SCALE GENOMIC DNA]</scope>
    <source>
        <strain evidence="2 3">SNUC 1349</strain>
    </source>
</reference>
<evidence type="ECO:0000313" key="3">
    <source>
        <dbReference type="Proteomes" id="UP000285579"/>
    </source>
</evidence>
<dbReference type="CDD" id="cd18032">
    <property type="entry name" value="DEXHc_RE_I_III_res"/>
    <property type="match status" value="1"/>
</dbReference>
<proteinExistence type="predicted"/>
<dbReference type="InterPro" id="IPR050742">
    <property type="entry name" value="Helicase_Restrict-Modif_Enz"/>
</dbReference>
<dbReference type="InterPro" id="IPR027417">
    <property type="entry name" value="P-loop_NTPase"/>
</dbReference>
<dbReference type="GO" id="GO:0005829">
    <property type="term" value="C:cytosol"/>
    <property type="evidence" value="ECO:0007669"/>
    <property type="project" value="TreeGrafter"/>
</dbReference>
<dbReference type="PANTHER" id="PTHR47396:SF1">
    <property type="entry name" value="ATP-DEPENDENT HELICASE IRC3-RELATED"/>
    <property type="match status" value="1"/>
</dbReference>
<dbReference type="Gene3D" id="3.40.50.300">
    <property type="entry name" value="P-loop containing nucleotide triphosphate hydrolases"/>
    <property type="match status" value="2"/>
</dbReference>
<dbReference type="SUPFAM" id="SSF52540">
    <property type="entry name" value="P-loop containing nucleoside triphosphate hydrolases"/>
    <property type="match status" value="2"/>
</dbReference>
<dbReference type="Gene3D" id="3.90.1570.30">
    <property type="match status" value="1"/>
</dbReference>
<gene>
    <name evidence="2" type="ORF">BU104_07290</name>
</gene>
<dbReference type="GO" id="GO:0003677">
    <property type="term" value="F:DNA binding"/>
    <property type="evidence" value="ECO:0007669"/>
    <property type="project" value="InterPro"/>
</dbReference>